<name>A0ABV1RDL1_9ALTE</name>
<evidence type="ECO:0000313" key="7">
    <source>
        <dbReference type="Proteomes" id="UP001467690"/>
    </source>
</evidence>
<dbReference type="InterPro" id="IPR000086">
    <property type="entry name" value="NUDIX_hydrolase_dom"/>
</dbReference>
<dbReference type="Pfam" id="PF00293">
    <property type="entry name" value="NUDIX"/>
    <property type="match status" value="1"/>
</dbReference>
<evidence type="ECO:0000256" key="4">
    <source>
        <dbReference type="ARBA" id="ARBA00022842"/>
    </source>
</evidence>
<dbReference type="SUPFAM" id="SSF53254">
    <property type="entry name" value="Phosphoglycerate mutase-like"/>
    <property type="match status" value="1"/>
</dbReference>
<dbReference type="Gene3D" id="3.40.50.1240">
    <property type="entry name" value="Phosphoglycerate mutase-like"/>
    <property type="match status" value="1"/>
</dbReference>
<reference evidence="6 7" key="1">
    <citation type="submission" date="2024-06" db="EMBL/GenBank/DDBJ databases">
        <authorList>
            <person name="Chen R.Y."/>
        </authorList>
    </citation>
    <scope>NUCLEOTIDE SEQUENCE [LARGE SCALE GENOMIC DNA]</scope>
    <source>
        <strain evidence="6 7">D2</strain>
    </source>
</reference>
<proteinExistence type="predicted"/>
<dbReference type="EMBL" id="JBELOE010000078">
    <property type="protein sequence ID" value="MER2491009.1"/>
    <property type="molecule type" value="Genomic_DNA"/>
</dbReference>
<evidence type="ECO:0000256" key="2">
    <source>
        <dbReference type="ARBA" id="ARBA00022723"/>
    </source>
</evidence>
<evidence type="ECO:0000256" key="1">
    <source>
        <dbReference type="ARBA" id="ARBA00001946"/>
    </source>
</evidence>
<keyword evidence="2" id="KW-0479">Metal-binding</keyword>
<dbReference type="Gene3D" id="3.90.79.10">
    <property type="entry name" value="Nucleoside Triphosphate Pyrophosphohydrolase"/>
    <property type="match status" value="1"/>
</dbReference>
<dbReference type="Proteomes" id="UP001467690">
    <property type="component" value="Unassembled WGS sequence"/>
</dbReference>
<keyword evidence="7" id="KW-1185">Reference proteome</keyword>
<evidence type="ECO:0000259" key="5">
    <source>
        <dbReference type="PROSITE" id="PS51462"/>
    </source>
</evidence>
<dbReference type="CDD" id="cd04666">
    <property type="entry name" value="NUDIX_DIPP2_like_Nudt4"/>
    <property type="match status" value="1"/>
</dbReference>
<evidence type="ECO:0000256" key="3">
    <source>
        <dbReference type="ARBA" id="ARBA00022801"/>
    </source>
</evidence>
<dbReference type="RefSeq" id="WP_350400763.1">
    <property type="nucleotide sequence ID" value="NZ_JBELOE010000078.1"/>
</dbReference>
<comment type="cofactor">
    <cofactor evidence="1">
        <name>Mg(2+)</name>
        <dbReference type="ChEBI" id="CHEBI:18420"/>
    </cofactor>
</comment>
<dbReference type="InterPro" id="IPR015797">
    <property type="entry name" value="NUDIX_hydrolase-like_dom_sf"/>
</dbReference>
<comment type="caution">
    <text evidence="6">The sequence shown here is derived from an EMBL/GenBank/DDBJ whole genome shotgun (WGS) entry which is preliminary data.</text>
</comment>
<sequence>MSKQLILVRQGKRANTSLMQNLLSKSRTPKLTAPLSDKGKRSSQRLGVWLAQNQFQPDEVISSTAESAVTSAEKMLKAMGLSVNKLRINKKLYKSSHQELLLLLQSLPESANRIILVTNNKILERLLSILLGQAALQKHTSRDGKLFKSSSVAVLNITSEWRSIAEKKVDLLTLQHKDAYQKSFPYPNIEGTERRIRPAYYYQQSAVIPYRKKKNSLQILLISNSRNTSWVIPKGIHEPGLSAQESAAKEAFEEAGIEGIIEDTEIGYYQYEKWQANCQVVVYPMQVLQVLAKNKWPESHRVRRWVTPEQACELVNQSALVPLIQQLVANMSSQLKTE</sequence>
<gene>
    <name evidence="6" type="ORF">ABS311_03820</name>
</gene>
<organism evidence="6 7">
    <name type="scientific">Catenovulum sediminis</name>
    <dbReference type="NCBI Taxonomy" id="1740262"/>
    <lineage>
        <taxon>Bacteria</taxon>
        <taxon>Pseudomonadati</taxon>
        <taxon>Pseudomonadota</taxon>
        <taxon>Gammaproteobacteria</taxon>
        <taxon>Alteromonadales</taxon>
        <taxon>Alteromonadaceae</taxon>
        <taxon>Catenovulum</taxon>
    </lineage>
</organism>
<dbReference type="PANTHER" id="PTHR12629:SF0">
    <property type="entry name" value="DIPHOSPHOINOSITOL-POLYPHOSPHATE DIPHOSPHATASE"/>
    <property type="match status" value="1"/>
</dbReference>
<keyword evidence="4" id="KW-0460">Magnesium</keyword>
<accession>A0ABV1RDL1</accession>
<evidence type="ECO:0000313" key="6">
    <source>
        <dbReference type="EMBL" id="MER2491009.1"/>
    </source>
</evidence>
<protein>
    <submittedName>
        <fullName evidence="6">NUDIX domain-containing protein</fullName>
    </submittedName>
</protein>
<feature type="domain" description="Nudix hydrolase" evidence="5">
    <location>
        <begin position="200"/>
        <end position="328"/>
    </location>
</feature>
<dbReference type="PROSITE" id="PS51462">
    <property type="entry name" value="NUDIX"/>
    <property type="match status" value="1"/>
</dbReference>
<dbReference type="InterPro" id="IPR047198">
    <property type="entry name" value="DDP-like_NUDIX"/>
</dbReference>
<keyword evidence="3" id="KW-0378">Hydrolase</keyword>
<dbReference type="PANTHER" id="PTHR12629">
    <property type="entry name" value="DIPHOSPHOINOSITOL POLYPHOSPHATE PHOSPHOHYDROLASE"/>
    <property type="match status" value="1"/>
</dbReference>
<dbReference type="InterPro" id="IPR029033">
    <property type="entry name" value="His_PPase_superfam"/>
</dbReference>
<dbReference type="SUPFAM" id="SSF55811">
    <property type="entry name" value="Nudix"/>
    <property type="match status" value="1"/>
</dbReference>